<dbReference type="EMBL" id="JAUJYO010000014">
    <property type="protein sequence ID" value="KAK1298561.1"/>
    <property type="molecule type" value="Genomic_DNA"/>
</dbReference>
<proteinExistence type="predicted"/>
<name>A0AAV9DC73_ACOCL</name>
<accession>A0AAV9DC73</accession>
<protein>
    <submittedName>
        <fullName evidence="1">CBS domain-containing protein CBSX5</fullName>
    </submittedName>
</protein>
<reference evidence="1" key="2">
    <citation type="submission" date="2023-06" db="EMBL/GenBank/DDBJ databases">
        <authorList>
            <person name="Ma L."/>
            <person name="Liu K.-W."/>
            <person name="Li Z."/>
            <person name="Hsiao Y.-Y."/>
            <person name="Qi Y."/>
            <person name="Fu T."/>
            <person name="Tang G."/>
            <person name="Zhang D."/>
            <person name="Sun W.-H."/>
            <person name="Liu D.-K."/>
            <person name="Li Y."/>
            <person name="Chen G.-Z."/>
            <person name="Liu X.-D."/>
            <person name="Liao X.-Y."/>
            <person name="Jiang Y.-T."/>
            <person name="Yu X."/>
            <person name="Hao Y."/>
            <person name="Huang J."/>
            <person name="Zhao X.-W."/>
            <person name="Ke S."/>
            <person name="Chen Y.-Y."/>
            <person name="Wu W.-L."/>
            <person name="Hsu J.-L."/>
            <person name="Lin Y.-F."/>
            <person name="Huang M.-D."/>
            <person name="Li C.-Y."/>
            <person name="Huang L."/>
            <person name="Wang Z.-W."/>
            <person name="Zhao X."/>
            <person name="Zhong W.-Y."/>
            <person name="Peng D.-H."/>
            <person name="Ahmad S."/>
            <person name="Lan S."/>
            <person name="Zhang J.-S."/>
            <person name="Tsai W.-C."/>
            <person name="Van De Peer Y."/>
            <person name="Liu Z.-J."/>
        </authorList>
    </citation>
    <scope>NUCLEOTIDE SEQUENCE</scope>
    <source>
        <strain evidence="1">CP</strain>
        <tissue evidence="1">Leaves</tissue>
    </source>
</reference>
<reference evidence="1" key="1">
    <citation type="journal article" date="2023" name="Nat. Commun.">
        <title>Diploid and tetraploid genomes of Acorus and the evolution of monocots.</title>
        <authorList>
            <person name="Ma L."/>
            <person name="Liu K.W."/>
            <person name="Li Z."/>
            <person name="Hsiao Y.Y."/>
            <person name="Qi Y."/>
            <person name="Fu T."/>
            <person name="Tang G.D."/>
            <person name="Zhang D."/>
            <person name="Sun W.H."/>
            <person name="Liu D.K."/>
            <person name="Li Y."/>
            <person name="Chen G.Z."/>
            <person name="Liu X.D."/>
            <person name="Liao X.Y."/>
            <person name="Jiang Y.T."/>
            <person name="Yu X."/>
            <person name="Hao Y."/>
            <person name="Huang J."/>
            <person name="Zhao X.W."/>
            <person name="Ke S."/>
            <person name="Chen Y.Y."/>
            <person name="Wu W.L."/>
            <person name="Hsu J.L."/>
            <person name="Lin Y.F."/>
            <person name="Huang M.D."/>
            <person name="Li C.Y."/>
            <person name="Huang L."/>
            <person name="Wang Z.W."/>
            <person name="Zhao X."/>
            <person name="Zhong W.Y."/>
            <person name="Peng D.H."/>
            <person name="Ahmad S."/>
            <person name="Lan S."/>
            <person name="Zhang J.S."/>
            <person name="Tsai W.C."/>
            <person name="Van de Peer Y."/>
            <person name="Liu Z.J."/>
        </authorList>
    </citation>
    <scope>NUCLEOTIDE SEQUENCE</scope>
    <source>
        <strain evidence="1">CP</strain>
    </source>
</reference>
<dbReference type="Proteomes" id="UP001180020">
    <property type="component" value="Unassembled WGS sequence"/>
</dbReference>
<keyword evidence="2" id="KW-1185">Reference proteome</keyword>
<gene>
    <name evidence="1" type="primary">CBSX5</name>
    <name evidence="1" type="ORF">QJS10_CPB14g00640</name>
</gene>
<dbReference type="AlphaFoldDB" id="A0AAV9DC73"/>
<evidence type="ECO:0000313" key="1">
    <source>
        <dbReference type="EMBL" id="KAK1298561.1"/>
    </source>
</evidence>
<sequence length="84" mass="8780">MRIDKEDVTRFFLNSIGSFSPLPALSVFSLGLIDHSVITTAIAVVTSDQKLVGEISPFTLANLRDTSAAAAIATLSAGELMTPG</sequence>
<evidence type="ECO:0000313" key="2">
    <source>
        <dbReference type="Proteomes" id="UP001180020"/>
    </source>
</evidence>
<organism evidence="1 2">
    <name type="scientific">Acorus calamus</name>
    <name type="common">Sweet flag</name>
    <dbReference type="NCBI Taxonomy" id="4465"/>
    <lineage>
        <taxon>Eukaryota</taxon>
        <taxon>Viridiplantae</taxon>
        <taxon>Streptophyta</taxon>
        <taxon>Embryophyta</taxon>
        <taxon>Tracheophyta</taxon>
        <taxon>Spermatophyta</taxon>
        <taxon>Magnoliopsida</taxon>
        <taxon>Liliopsida</taxon>
        <taxon>Acoraceae</taxon>
        <taxon>Acorus</taxon>
    </lineage>
</organism>
<comment type="caution">
    <text evidence="1">The sequence shown here is derived from an EMBL/GenBank/DDBJ whole genome shotgun (WGS) entry which is preliminary data.</text>
</comment>